<dbReference type="InterPro" id="IPR036770">
    <property type="entry name" value="Ankyrin_rpt-contain_sf"/>
</dbReference>
<proteinExistence type="predicted"/>
<dbReference type="InterPro" id="IPR002110">
    <property type="entry name" value="Ankyrin_rpt"/>
</dbReference>
<accession>A0A8S2MU56</accession>
<gene>
    <name evidence="3" type="ORF">OVA965_LOCUS22218</name>
    <name evidence="4" type="ORF">TMI583_LOCUS22933</name>
</gene>
<dbReference type="SUPFAM" id="SSF48403">
    <property type="entry name" value="Ankyrin repeat"/>
    <property type="match status" value="1"/>
</dbReference>
<dbReference type="Gene3D" id="1.25.40.20">
    <property type="entry name" value="Ankyrin repeat-containing domain"/>
    <property type="match status" value="1"/>
</dbReference>
<comment type="caution">
    <text evidence="4">The sequence shown here is derived from an EMBL/GenBank/DDBJ whole genome shotgun (WGS) entry which is preliminary data.</text>
</comment>
<dbReference type="SMART" id="SM00248">
    <property type="entry name" value="ANK"/>
    <property type="match status" value="2"/>
</dbReference>
<dbReference type="Proteomes" id="UP000682733">
    <property type="component" value="Unassembled WGS sequence"/>
</dbReference>
<feature type="repeat" description="ANK" evidence="1">
    <location>
        <begin position="77"/>
        <end position="109"/>
    </location>
</feature>
<dbReference type="PROSITE" id="PS50297">
    <property type="entry name" value="ANK_REP_REGION"/>
    <property type="match status" value="1"/>
</dbReference>
<dbReference type="InterPro" id="IPR043379">
    <property type="entry name" value="ANKAR"/>
</dbReference>
<evidence type="ECO:0000256" key="1">
    <source>
        <dbReference type="PROSITE-ProRule" id="PRU00023"/>
    </source>
</evidence>
<dbReference type="PANTHER" id="PTHR46464:SF2">
    <property type="entry name" value="ANKYRIN AND ARMADILLO REPEAT-CONTAINING PROTEIN"/>
    <property type="match status" value="1"/>
</dbReference>
<dbReference type="PROSITE" id="PS50088">
    <property type="entry name" value="ANK_REPEAT"/>
    <property type="match status" value="1"/>
</dbReference>
<dbReference type="EMBL" id="CAJOBA010033971">
    <property type="protein sequence ID" value="CAF3975313.1"/>
    <property type="molecule type" value="Genomic_DNA"/>
</dbReference>
<evidence type="ECO:0000313" key="3">
    <source>
        <dbReference type="EMBL" id="CAF1163672.1"/>
    </source>
</evidence>
<keyword evidence="1" id="KW-0040">ANK repeat</keyword>
<dbReference type="Pfam" id="PF12796">
    <property type="entry name" value="Ank_2"/>
    <property type="match status" value="1"/>
</dbReference>
<evidence type="ECO:0000313" key="4">
    <source>
        <dbReference type="EMBL" id="CAF3975313.1"/>
    </source>
</evidence>
<feature type="signal peptide" evidence="2">
    <location>
        <begin position="1"/>
        <end position="21"/>
    </location>
</feature>
<name>A0A8S2MU56_9BILA</name>
<dbReference type="AlphaFoldDB" id="A0A8S2MU56"/>
<organism evidence="4 5">
    <name type="scientific">Didymodactylos carnosus</name>
    <dbReference type="NCBI Taxonomy" id="1234261"/>
    <lineage>
        <taxon>Eukaryota</taxon>
        <taxon>Metazoa</taxon>
        <taxon>Spiralia</taxon>
        <taxon>Gnathifera</taxon>
        <taxon>Rotifera</taxon>
        <taxon>Eurotatoria</taxon>
        <taxon>Bdelloidea</taxon>
        <taxon>Philodinida</taxon>
        <taxon>Philodinidae</taxon>
        <taxon>Didymodactylos</taxon>
    </lineage>
</organism>
<dbReference type="PANTHER" id="PTHR46464">
    <property type="entry name" value="ANK_REP_REGION DOMAIN-CONTAINING PROTEIN"/>
    <property type="match status" value="1"/>
</dbReference>
<reference evidence="4" key="1">
    <citation type="submission" date="2021-02" db="EMBL/GenBank/DDBJ databases">
        <authorList>
            <person name="Nowell W R."/>
        </authorList>
    </citation>
    <scope>NUCLEOTIDE SEQUENCE</scope>
</reference>
<keyword evidence="2" id="KW-0732">Signal</keyword>
<feature type="chain" id="PRO_5036273707" evidence="2">
    <location>
        <begin position="22"/>
        <end position="129"/>
    </location>
</feature>
<dbReference type="Proteomes" id="UP000677228">
    <property type="component" value="Unassembled WGS sequence"/>
</dbReference>
<dbReference type="EMBL" id="CAJNOK010012447">
    <property type="protein sequence ID" value="CAF1163672.1"/>
    <property type="molecule type" value="Genomic_DNA"/>
</dbReference>
<protein>
    <submittedName>
        <fullName evidence="4">Uncharacterized protein</fullName>
    </submittedName>
</protein>
<sequence>MINITALLIVSINTSPASVHADQNEDSKLTNYNEDGLLPIHKAALDGLDLSVKRILTNAESKGDIQQQLEAKTIDGSEMTPLLLATAAGKLDVLQCLLDYGANYNAEDTNGHGELLTVILFYVILTSLS</sequence>
<evidence type="ECO:0000256" key="2">
    <source>
        <dbReference type="SAM" id="SignalP"/>
    </source>
</evidence>
<evidence type="ECO:0000313" key="5">
    <source>
        <dbReference type="Proteomes" id="UP000682733"/>
    </source>
</evidence>